<organism evidence="3 4">
    <name type="scientific">Microlunatus spumicola</name>
    <dbReference type="NCBI Taxonomy" id="81499"/>
    <lineage>
        <taxon>Bacteria</taxon>
        <taxon>Bacillati</taxon>
        <taxon>Actinomycetota</taxon>
        <taxon>Actinomycetes</taxon>
        <taxon>Propionibacteriales</taxon>
        <taxon>Propionibacteriaceae</taxon>
        <taxon>Microlunatus</taxon>
    </lineage>
</organism>
<dbReference type="Proteomes" id="UP001500767">
    <property type="component" value="Unassembled WGS sequence"/>
</dbReference>
<evidence type="ECO:0000313" key="4">
    <source>
        <dbReference type="Proteomes" id="UP001500767"/>
    </source>
</evidence>
<keyword evidence="2" id="KW-1133">Transmembrane helix</keyword>
<sequence>MGAWDNYWDAVWSPEWAADLTQSLLATALGLGGAYLVLVRQFRHERALAVEQAQAEVRVRATDETGVLFIRAAGSLKADSPPAPRELWTSHEASGVRNEPENRRTEHQNGRFVHKVETHFTFRARWATARE</sequence>
<evidence type="ECO:0000256" key="2">
    <source>
        <dbReference type="SAM" id="Phobius"/>
    </source>
</evidence>
<feature type="compositionally biased region" description="Basic and acidic residues" evidence="1">
    <location>
        <begin position="98"/>
        <end position="110"/>
    </location>
</feature>
<dbReference type="EMBL" id="BAAAYR010000001">
    <property type="protein sequence ID" value="GAA3562525.1"/>
    <property type="molecule type" value="Genomic_DNA"/>
</dbReference>
<comment type="caution">
    <text evidence="3">The sequence shown here is derived from an EMBL/GenBank/DDBJ whole genome shotgun (WGS) entry which is preliminary data.</text>
</comment>
<reference evidence="4" key="1">
    <citation type="journal article" date="2019" name="Int. J. Syst. Evol. Microbiol.">
        <title>The Global Catalogue of Microorganisms (GCM) 10K type strain sequencing project: providing services to taxonomists for standard genome sequencing and annotation.</title>
        <authorList>
            <consortium name="The Broad Institute Genomics Platform"/>
            <consortium name="The Broad Institute Genome Sequencing Center for Infectious Disease"/>
            <person name="Wu L."/>
            <person name="Ma J."/>
        </authorList>
    </citation>
    <scope>NUCLEOTIDE SEQUENCE [LARGE SCALE GENOMIC DNA]</scope>
    <source>
        <strain evidence="4">JCM 16540</strain>
    </source>
</reference>
<accession>A0ABP6X721</accession>
<feature type="transmembrane region" description="Helical" evidence="2">
    <location>
        <begin position="20"/>
        <end position="38"/>
    </location>
</feature>
<proteinExistence type="predicted"/>
<evidence type="ECO:0000256" key="1">
    <source>
        <dbReference type="SAM" id="MobiDB-lite"/>
    </source>
</evidence>
<keyword evidence="2" id="KW-0472">Membrane</keyword>
<protein>
    <submittedName>
        <fullName evidence="3">Uncharacterized protein</fullName>
    </submittedName>
</protein>
<keyword evidence="2" id="KW-0812">Transmembrane</keyword>
<feature type="region of interest" description="Disordered" evidence="1">
    <location>
        <begin position="77"/>
        <end position="110"/>
    </location>
</feature>
<gene>
    <name evidence="3" type="ORF">GCM10022197_17690</name>
</gene>
<evidence type="ECO:0000313" key="3">
    <source>
        <dbReference type="EMBL" id="GAA3562525.1"/>
    </source>
</evidence>
<name>A0ABP6X721_9ACTN</name>
<keyword evidence="4" id="KW-1185">Reference proteome</keyword>